<evidence type="ECO:0000256" key="1">
    <source>
        <dbReference type="SAM" id="MobiDB-lite"/>
    </source>
</evidence>
<name>A0A0F8ZAD5_9ZZZZ</name>
<comment type="caution">
    <text evidence="3">The sequence shown here is derived from an EMBL/GenBank/DDBJ whole genome shotgun (WGS) entry which is preliminary data.</text>
</comment>
<sequence length="353" mass="33599">INKGEVLDLELFTVVENADNVEWIPSFMGVRVSEWAGFSATGCDITFDGDFQIHTCIVNSTFTVTGTGLADVLVVAGGGGGPQQGGGGGAGGYILFENFTLTEQAYAVTVGTGGTGGTANNVPGGHGANSVFDNLTMIGGSGGTARLGVASPTGGSGGGDSSSGAGASAGTAGQGFAGGNGFDGGQPFTGGGGGGASEVGATGTSGVGGDGGDGLSNTIFNGTTLFYAGGGGGNINDQLGTSVGSGGLGGGGDGGNLKGGGATCTVGVDGLGGGGGGASETNAGCDGGNGVVIIRFLPILSIPTVTLNKPDNNTVFEIVTINMNCTVSDNLNLVNVSLILDGVINETNTTGIN</sequence>
<protein>
    <recommendedName>
        <fullName evidence="2">Glycine-rich domain-containing protein</fullName>
    </recommendedName>
</protein>
<gene>
    <name evidence="3" type="ORF">LCGC14_3058480</name>
</gene>
<dbReference type="EMBL" id="LAZR01064687">
    <property type="protein sequence ID" value="KKK57041.1"/>
    <property type="molecule type" value="Genomic_DNA"/>
</dbReference>
<evidence type="ECO:0000313" key="3">
    <source>
        <dbReference type="EMBL" id="KKK57041.1"/>
    </source>
</evidence>
<reference evidence="3" key="1">
    <citation type="journal article" date="2015" name="Nature">
        <title>Complex archaea that bridge the gap between prokaryotes and eukaryotes.</title>
        <authorList>
            <person name="Spang A."/>
            <person name="Saw J.H."/>
            <person name="Jorgensen S.L."/>
            <person name="Zaremba-Niedzwiedzka K."/>
            <person name="Martijn J."/>
            <person name="Lind A.E."/>
            <person name="van Eijk R."/>
            <person name="Schleper C."/>
            <person name="Guy L."/>
            <person name="Ettema T.J."/>
        </authorList>
    </citation>
    <scope>NUCLEOTIDE SEQUENCE</scope>
</reference>
<feature type="domain" description="Glycine-rich" evidence="2">
    <location>
        <begin position="61"/>
        <end position="296"/>
    </location>
</feature>
<feature type="region of interest" description="Disordered" evidence="1">
    <location>
        <begin position="146"/>
        <end position="210"/>
    </location>
</feature>
<proteinExistence type="predicted"/>
<dbReference type="AlphaFoldDB" id="A0A0F8ZAD5"/>
<feature type="non-terminal residue" evidence="3">
    <location>
        <position position="1"/>
    </location>
</feature>
<feature type="compositionally biased region" description="Low complexity" evidence="1">
    <location>
        <begin position="162"/>
        <end position="171"/>
    </location>
</feature>
<accession>A0A0F8ZAD5</accession>
<organism evidence="3">
    <name type="scientific">marine sediment metagenome</name>
    <dbReference type="NCBI Taxonomy" id="412755"/>
    <lineage>
        <taxon>unclassified sequences</taxon>
        <taxon>metagenomes</taxon>
        <taxon>ecological metagenomes</taxon>
    </lineage>
</organism>
<dbReference type="InterPro" id="IPR049304">
    <property type="entry name" value="Gly_rich_dom"/>
</dbReference>
<evidence type="ECO:0000259" key="2">
    <source>
        <dbReference type="Pfam" id="PF21722"/>
    </source>
</evidence>
<feature type="compositionally biased region" description="Gly residues" evidence="1">
    <location>
        <begin position="172"/>
        <end position="210"/>
    </location>
</feature>
<feature type="non-terminal residue" evidence="3">
    <location>
        <position position="353"/>
    </location>
</feature>
<dbReference type="Pfam" id="PF21722">
    <property type="entry name" value="Gly_rich_2"/>
    <property type="match status" value="1"/>
</dbReference>